<dbReference type="EMBL" id="JAJKFT010000010">
    <property type="protein sequence ID" value="MCC9631722.1"/>
    <property type="molecule type" value="Genomic_DNA"/>
</dbReference>
<evidence type="ECO:0000259" key="1">
    <source>
        <dbReference type="Pfam" id="PF15565"/>
    </source>
</evidence>
<dbReference type="Pfam" id="PF15565">
    <property type="entry name" value="Imm30"/>
    <property type="match status" value="1"/>
</dbReference>
<proteinExistence type="predicted"/>
<dbReference type="InterPro" id="IPR029084">
    <property type="entry name" value="Imm30"/>
</dbReference>
<name>A0A9X1SIX2_9BACT</name>
<dbReference type="Proteomes" id="UP001139103">
    <property type="component" value="Unassembled WGS sequence"/>
</dbReference>
<protein>
    <submittedName>
        <fullName evidence="2">Immunity 30 family protein</fullName>
    </submittedName>
</protein>
<organism evidence="2 3">
    <name type="scientific">Blastopirellula sediminis</name>
    <dbReference type="NCBI Taxonomy" id="2894196"/>
    <lineage>
        <taxon>Bacteria</taxon>
        <taxon>Pseudomonadati</taxon>
        <taxon>Planctomycetota</taxon>
        <taxon>Planctomycetia</taxon>
        <taxon>Pirellulales</taxon>
        <taxon>Pirellulaceae</taxon>
        <taxon>Blastopirellula</taxon>
    </lineage>
</organism>
<dbReference type="AlphaFoldDB" id="A0A9X1SIX2"/>
<comment type="caution">
    <text evidence="2">The sequence shown here is derived from an EMBL/GenBank/DDBJ whole genome shotgun (WGS) entry which is preliminary data.</text>
</comment>
<evidence type="ECO:0000313" key="3">
    <source>
        <dbReference type="Proteomes" id="UP001139103"/>
    </source>
</evidence>
<dbReference type="RefSeq" id="WP_230224191.1">
    <property type="nucleotide sequence ID" value="NZ_JAJKFT010000010.1"/>
</dbReference>
<evidence type="ECO:0000313" key="2">
    <source>
        <dbReference type="EMBL" id="MCC9631722.1"/>
    </source>
</evidence>
<gene>
    <name evidence="2" type="ORF">LOC68_25275</name>
</gene>
<sequence length="152" mass="16887">MNSKPIIAALTESLAADDRDKANELLSELYSANLSEDELSELFLLLDDSSDDVGNMYGIIHVSERAVPDKFYRAFAKTFSQLALKSPNWASLLVARHLAASSNNTSGFDARLFLKSMHRLLDKNSRSHFHHICTELKDAGKIAPDIEHDLLG</sequence>
<keyword evidence="3" id="KW-1185">Reference proteome</keyword>
<accession>A0A9X1SIX2</accession>
<feature type="domain" description="Immunity protein 30" evidence="1">
    <location>
        <begin position="24"/>
        <end position="101"/>
    </location>
</feature>
<reference evidence="2" key="1">
    <citation type="submission" date="2021-11" db="EMBL/GenBank/DDBJ databases">
        <title>Genome sequence.</title>
        <authorList>
            <person name="Sun Q."/>
        </authorList>
    </citation>
    <scope>NUCLEOTIDE SEQUENCE</scope>
    <source>
        <strain evidence="2">JC732</strain>
    </source>
</reference>